<feature type="transmembrane region" description="Helical" evidence="1">
    <location>
        <begin position="434"/>
        <end position="451"/>
    </location>
</feature>
<feature type="transmembrane region" description="Helical" evidence="1">
    <location>
        <begin position="215"/>
        <end position="242"/>
    </location>
</feature>
<feature type="transmembrane region" description="Helical" evidence="1">
    <location>
        <begin position="263"/>
        <end position="282"/>
    </location>
</feature>
<evidence type="ECO:0000256" key="1">
    <source>
        <dbReference type="SAM" id="Phobius"/>
    </source>
</evidence>
<feature type="transmembrane region" description="Helical" evidence="1">
    <location>
        <begin position="376"/>
        <end position="395"/>
    </location>
</feature>
<dbReference type="EMBL" id="JAQPOK010000003">
    <property type="protein sequence ID" value="MDJ1177364.1"/>
    <property type="molecule type" value="Genomic_DNA"/>
</dbReference>
<keyword evidence="1" id="KW-0472">Membrane</keyword>
<feature type="transmembrane region" description="Helical" evidence="1">
    <location>
        <begin position="107"/>
        <end position="132"/>
    </location>
</feature>
<feature type="transmembrane region" description="Helical" evidence="1">
    <location>
        <begin position="407"/>
        <end position="428"/>
    </location>
</feature>
<protein>
    <recommendedName>
        <fullName evidence="4">ABC transporter permease</fullName>
    </recommendedName>
</protein>
<name>A0ABT7BFJ4_9CYAN</name>
<sequence length="497" mass="55684">MDSVFHRIGEWNPQLLRELKGRLKPGPLVLALGAAVLLQGLLILVATEYDYIGQEFSWSVIYSSLDWILPLTLWVCGVFLLTSDLAKEVRKGTLNFIRFSPQESEKVLWGKVLGVPIVVYCFTLLCLPLHALAILQEYSLVSLLALYSLWGLGCAVCYSMALLFGIIGHDKVGEQARAGSASVISLMVMPYYLQGVRHCWDAYSLGNVEYFQDSWFIFPFSSAWVGYGLTMVTGMAIAYWMASMVNRVYQNPLGTRMSKSQSYGMLATFQIWLLGFALPAELDFPDEGFYLLFAISVFNLMVVLLSSFLIAPERQNCLDWARYRHQQPKHNRGLIQDLLWGEKSPAVGAIALQVLMITAVWVFWAIARLPNPERTWAILSLIISANLMLIYGLIVQLSLLNRSQKRVAIAGFLVFAGLLLPLMIVGILELSPKMAATWWMFSVFGGAWFALEQTAQTLVLPFAFSLLTQWALFAALNTSLFSRLNKMGQSTTKALMS</sequence>
<feature type="transmembrane region" description="Helical" evidence="1">
    <location>
        <begin position="144"/>
        <end position="166"/>
    </location>
</feature>
<keyword evidence="1" id="KW-1133">Transmembrane helix</keyword>
<feature type="transmembrane region" description="Helical" evidence="1">
    <location>
        <begin position="67"/>
        <end position="86"/>
    </location>
</feature>
<accession>A0ABT7BFJ4</accession>
<feature type="transmembrane region" description="Helical" evidence="1">
    <location>
        <begin position="178"/>
        <end position="195"/>
    </location>
</feature>
<feature type="transmembrane region" description="Helical" evidence="1">
    <location>
        <begin position="288"/>
        <end position="311"/>
    </location>
</feature>
<reference evidence="2 3" key="1">
    <citation type="submission" date="2023-01" db="EMBL/GenBank/DDBJ databases">
        <title>Novel diversity within Roseofilum (Cyanobacteria; Desertifilaceae) from marine benthic mats with descriptions of four novel species.</title>
        <authorList>
            <person name="Wang Y."/>
            <person name="Berthold D.E."/>
            <person name="Hu J."/>
            <person name="Lefler F.W."/>
            <person name="Laughinghouse H.D. IV."/>
        </authorList>
    </citation>
    <scope>NUCLEOTIDE SEQUENCE [LARGE SCALE GENOMIC DNA]</scope>
    <source>
        <strain evidence="2 3">BLCC-M91</strain>
    </source>
</reference>
<feature type="transmembrane region" description="Helical" evidence="1">
    <location>
        <begin position="346"/>
        <end position="364"/>
    </location>
</feature>
<comment type="caution">
    <text evidence="2">The sequence shown here is derived from an EMBL/GenBank/DDBJ whole genome shotgun (WGS) entry which is preliminary data.</text>
</comment>
<organism evidence="2 3">
    <name type="scientific">Roseofilum halophilum BLCC-M91</name>
    <dbReference type="NCBI Taxonomy" id="3022259"/>
    <lineage>
        <taxon>Bacteria</taxon>
        <taxon>Bacillati</taxon>
        <taxon>Cyanobacteriota</taxon>
        <taxon>Cyanophyceae</taxon>
        <taxon>Desertifilales</taxon>
        <taxon>Desertifilaceae</taxon>
        <taxon>Roseofilum</taxon>
        <taxon>Roseofilum halophilum</taxon>
    </lineage>
</organism>
<dbReference type="Proteomes" id="UP001231370">
    <property type="component" value="Unassembled WGS sequence"/>
</dbReference>
<evidence type="ECO:0000313" key="2">
    <source>
        <dbReference type="EMBL" id="MDJ1177364.1"/>
    </source>
</evidence>
<evidence type="ECO:0000313" key="3">
    <source>
        <dbReference type="Proteomes" id="UP001231370"/>
    </source>
</evidence>
<gene>
    <name evidence="2" type="ORF">PJF56_00660</name>
</gene>
<keyword evidence="1" id="KW-0812">Transmembrane</keyword>
<proteinExistence type="predicted"/>
<feature type="transmembrane region" description="Helical" evidence="1">
    <location>
        <begin position="458"/>
        <end position="476"/>
    </location>
</feature>
<evidence type="ECO:0008006" key="4">
    <source>
        <dbReference type="Google" id="ProtNLM"/>
    </source>
</evidence>
<feature type="transmembrane region" description="Helical" evidence="1">
    <location>
        <begin position="27"/>
        <end position="47"/>
    </location>
</feature>
<dbReference type="RefSeq" id="WP_283760693.1">
    <property type="nucleotide sequence ID" value="NZ_JAQPOK010000003.1"/>
</dbReference>
<keyword evidence="3" id="KW-1185">Reference proteome</keyword>